<evidence type="ECO:0000313" key="1">
    <source>
        <dbReference type="EMBL" id="RKR92722.1"/>
    </source>
</evidence>
<dbReference type="RefSeq" id="WP_121160675.1">
    <property type="nucleotide sequence ID" value="NZ_RBKT01000001.1"/>
</dbReference>
<protein>
    <submittedName>
        <fullName evidence="1">Uncharacterized protein</fullName>
    </submittedName>
</protein>
<sequence>MSDQDPHNPDQTHPDPAVQALIDAAWLGQWDVPVTVDDLVTAARLVRAAGTGAVSLPTEWAVNVTFADGKVKTTTAENEEHAAVVADSMATYLDTLNAPTRIAFGATKVEIVSRRSEFLPGMDARLIHGWRHVRDGRAFDFDDVAKEMEAGRG</sequence>
<proteinExistence type="predicted"/>
<comment type="caution">
    <text evidence="1">The sequence shown here is derived from an EMBL/GenBank/DDBJ whole genome shotgun (WGS) entry which is preliminary data.</text>
</comment>
<dbReference type="AlphaFoldDB" id="A0A495JWJ1"/>
<dbReference type="Proteomes" id="UP000277671">
    <property type="component" value="Unassembled WGS sequence"/>
</dbReference>
<evidence type="ECO:0000313" key="2">
    <source>
        <dbReference type="Proteomes" id="UP000277671"/>
    </source>
</evidence>
<dbReference type="EMBL" id="RBKT01000001">
    <property type="protein sequence ID" value="RKR92722.1"/>
    <property type="molecule type" value="Genomic_DNA"/>
</dbReference>
<keyword evidence="2" id="KW-1185">Reference proteome</keyword>
<reference evidence="1 2" key="1">
    <citation type="submission" date="2018-10" db="EMBL/GenBank/DDBJ databases">
        <title>Sequencing the genomes of 1000 actinobacteria strains.</title>
        <authorList>
            <person name="Klenk H.-P."/>
        </authorList>
    </citation>
    <scope>NUCLEOTIDE SEQUENCE [LARGE SCALE GENOMIC DNA]</scope>
    <source>
        <strain evidence="1 2">DSM 45175</strain>
    </source>
</reference>
<gene>
    <name evidence="1" type="ORF">BDK92_7200</name>
</gene>
<organism evidence="1 2">
    <name type="scientific">Micromonospora pisi</name>
    <dbReference type="NCBI Taxonomy" id="589240"/>
    <lineage>
        <taxon>Bacteria</taxon>
        <taxon>Bacillati</taxon>
        <taxon>Actinomycetota</taxon>
        <taxon>Actinomycetes</taxon>
        <taxon>Micromonosporales</taxon>
        <taxon>Micromonosporaceae</taxon>
        <taxon>Micromonospora</taxon>
    </lineage>
</organism>
<name>A0A495JWJ1_9ACTN</name>
<accession>A0A495JWJ1</accession>